<evidence type="ECO:0000313" key="1">
    <source>
        <dbReference type="EMBL" id="EST46190.1"/>
    </source>
</evidence>
<evidence type="ECO:0000313" key="2">
    <source>
        <dbReference type="EMBL" id="KAH0573519.1"/>
    </source>
</evidence>
<dbReference type="Proteomes" id="UP000018208">
    <property type="component" value="Unassembled WGS sequence"/>
</dbReference>
<accession>V6LNL7</accession>
<dbReference type="EMBL" id="AUWU02000004">
    <property type="protein sequence ID" value="KAH0573519.1"/>
    <property type="molecule type" value="Genomic_DNA"/>
</dbReference>
<name>V6LNL7_9EUKA</name>
<organism evidence="1">
    <name type="scientific">Spironucleus salmonicida</name>
    <dbReference type="NCBI Taxonomy" id="348837"/>
    <lineage>
        <taxon>Eukaryota</taxon>
        <taxon>Metamonada</taxon>
        <taxon>Diplomonadida</taxon>
        <taxon>Hexamitidae</taxon>
        <taxon>Hexamitinae</taxon>
        <taxon>Spironucleus</taxon>
    </lineage>
</organism>
<dbReference type="AlphaFoldDB" id="V6LNL7"/>
<evidence type="ECO:0000313" key="3">
    <source>
        <dbReference type="Proteomes" id="UP000018208"/>
    </source>
</evidence>
<protein>
    <submittedName>
        <fullName evidence="1">Uncharacterized protein</fullName>
    </submittedName>
</protein>
<keyword evidence="3" id="KW-1185">Reference proteome</keyword>
<gene>
    <name evidence="1" type="ORF">SS50377_13785</name>
    <name evidence="2" type="ORF">SS50377_23453</name>
</gene>
<sequence length="1072" mass="126353">MDIIQGLYSQDVLVQQTALQQLNNLNASQVLQIYMQTQDIIILSCLKVQQLNNNDFIHLEQSIHTEKISQIFAQYACICQQNFDFIYNFLQQLKNIKLQIYIIKELLQLRISQTQQIYEFSVTLQIHDFDDQLVILDCTSQYCQLNPKHFEYLLTEQFLLQGIEDKNIQKFAIVINQIFNKFKYSSKECRDSSLLKQTFLFLIQHLNCEHYYKYGIIMISTLFLVMQNRHLYFFDLYVSYLKFSIFVLSNFNHFNCHLIIPSLIKLYESRQIQQCRNIYYQLVNDNKRLEQYQTLTIMIQPSLNTIGLTLNEIQDYDENIDILTIQLLKILSAHVDKRSIQGLVKINNFFENDCNLQSHEQLLYLEYNTIDPLFWQDWFGQFRGQVTQLISKIAIVYPQQCLNFCKDILTESWRQISFCNRMVTMKDDEYLNIDLAIVFTDPIIQTIMKLMLNENDYVKQTLLNLDTYQLVVDLLLIDQFKQPVIIYKTLSTACQIPRFITKIEQSILMETNTKQQLPFNNQKQLLYKYQMFCSILIKKTITKLFENINFRLQDEQSTEAEYLFQNLSQDTLALRRMIVTKLNSYLQSKQICILLTDIKENPDTVDYNFDLLSQFVNFIEDLKIQQVITETEILNLNLCQLSILINIQTIDSLSSTAEQFKERLNIMLNNIISDLELYFSQKLNLQALENLQFFSQFFSLNNTTFDLISKESIQIKRQFLFKINEALIIIPRITQLIKSQQLIDILQNIFTVITKFINNAIAQSSYLKYQSQSFVYNNSPLKVNLVQSTQQYLQIDMDSIQTTSTEISYNLEWLENCISMGIQLLIFCNQHSNILQILNHTLNYNIPFSILKTLFDKLNKITFIQLPQPLLQTFLTTIIQFYTYFYDPQSFLLKIDQKNPYYQIFNTFVQSLPINDKHPNFNQILVLHNKITQEQLESTMFSIQQATARSFLELLSSIFYDPTQKSQTCISLTGFNLQILLLLQFIENKPQRIFGLLEQLNFEEPINELCLAILMHVTLDSQLLSQSVSIFSRNFKFFNQISNFIDVSKIDQTSLRGMKQSIGILLRAKGFG</sequence>
<dbReference type="EMBL" id="KI546083">
    <property type="protein sequence ID" value="EST46190.1"/>
    <property type="molecule type" value="Genomic_DNA"/>
</dbReference>
<proteinExistence type="predicted"/>
<reference evidence="1 2" key="1">
    <citation type="journal article" date="2014" name="PLoS Genet.">
        <title>The Genome of Spironucleus salmonicida Highlights a Fish Pathogen Adapted to Fluctuating Environments.</title>
        <authorList>
            <person name="Xu F."/>
            <person name="Jerlstrom-Hultqvist J."/>
            <person name="Einarsson E."/>
            <person name="Astvaldsson A."/>
            <person name="Svard S.G."/>
            <person name="Andersson J.O."/>
        </authorList>
    </citation>
    <scope>NUCLEOTIDE SEQUENCE</scope>
    <source>
        <strain evidence="2">ATCC 50377</strain>
    </source>
</reference>
<reference evidence="2" key="2">
    <citation type="submission" date="2020-12" db="EMBL/GenBank/DDBJ databases">
        <title>New Spironucleus salmonicida genome in near-complete chromosomes.</title>
        <authorList>
            <person name="Xu F."/>
            <person name="Kurt Z."/>
            <person name="Jimenez-Gonzalez A."/>
            <person name="Astvaldsson A."/>
            <person name="Andersson J.O."/>
            <person name="Svard S.G."/>
        </authorList>
    </citation>
    <scope>NUCLEOTIDE SEQUENCE</scope>
    <source>
        <strain evidence="2">ATCC 50377</strain>
    </source>
</reference>
<dbReference type="VEuPathDB" id="GiardiaDB:SS50377_23453"/>